<dbReference type="AlphaFoldDB" id="A0AAW0P9F5"/>
<dbReference type="PANTHER" id="PTHR24106">
    <property type="entry name" value="NACHT, LRR AND CARD DOMAINS-CONTAINING"/>
    <property type="match status" value="1"/>
</dbReference>
<dbReference type="Proteomes" id="UP001460270">
    <property type="component" value="Unassembled WGS sequence"/>
</dbReference>
<name>A0AAW0P9F5_9GOBI</name>
<comment type="caution">
    <text evidence="3">The sequence shown here is derived from an EMBL/GenBank/DDBJ whole genome shotgun (WGS) entry which is preliminary data.</text>
</comment>
<gene>
    <name evidence="3" type="ORF">WMY93_008715</name>
</gene>
<dbReference type="InterPro" id="IPR001611">
    <property type="entry name" value="Leu-rich_rpt"/>
</dbReference>
<reference evidence="4" key="1">
    <citation type="submission" date="2024-04" db="EMBL/GenBank/DDBJ databases">
        <title>Salinicola lusitanus LLJ914,a marine bacterium isolated from the Okinawa Trough.</title>
        <authorList>
            <person name="Li J."/>
        </authorList>
    </citation>
    <scope>NUCLEOTIDE SEQUENCE [LARGE SCALE GENOMIC DNA]</scope>
</reference>
<evidence type="ECO:0000256" key="2">
    <source>
        <dbReference type="ARBA" id="ARBA00022737"/>
    </source>
</evidence>
<evidence type="ECO:0000313" key="3">
    <source>
        <dbReference type="EMBL" id="KAK7921813.1"/>
    </source>
</evidence>
<dbReference type="PROSITE" id="PS51450">
    <property type="entry name" value="LRR"/>
    <property type="match status" value="1"/>
</dbReference>
<organism evidence="3 4">
    <name type="scientific">Mugilogobius chulae</name>
    <name type="common">yellowstripe goby</name>
    <dbReference type="NCBI Taxonomy" id="88201"/>
    <lineage>
        <taxon>Eukaryota</taxon>
        <taxon>Metazoa</taxon>
        <taxon>Chordata</taxon>
        <taxon>Craniata</taxon>
        <taxon>Vertebrata</taxon>
        <taxon>Euteleostomi</taxon>
        <taxon>Actinopterygii</taxon>
        <taxon>Neopterygii</taxon>
        <taxon>Teleostei</taxon>
        <taxon>Neoteleostei</taxon>
        <taxon>Acanthomorphata</taxon>
        <taxon>Gobiaria</taxon>
        <taxon>Gobiiformes</taxon>
        <taxon>Gobioidei</taxon>
        <taxon>Gobiidae</taxon>
        <taxon>Gobionellinae</taxon>
        <taxon>Mugilogobius</taxon>
    </lineage>
</organism>
<sequence length="215" mass="23671">MPTPTCDPRKSITVGICTEPIPLLNAHDGGYGLPTDRRLEFCDLSEMSCSSLASALKSNPSHLRELDLSWNEDLSDSGVSDLCGFLQSPDCRLETLRLCGCGLSKMSCSSLASALKSNPSHLRELNLSDNRLSDSGVSDLCGFLQSPDCRLETLRLYDCGLSKMSCSSLASALKSNPSHLRELDLVMNYLRDSDVEELLELKLSSDYRLEKLELW</sequence>
<keyword evidence="1" id="KW-0433">Leucine-rich repeat</keyword>
<proteinExistence type="predicted"/>
<dbReference type="EMBL" id="JBBPFD010000006">
    <property type="protein sequence ID" value="KAK7921813.1"/>
    <property type="molecule type" value="Genomic_DNA"/>
</dbReference>
<keyword evidence="2" id="KW-0677">Repeat</keyword>
<evidence type="ECO:0000313" key="4">
    <source>
        <dbReference type="Proteomes" id="UP001460270"/>
    </source>
</evidence>
<keyword evidence="4" id="KW-1185">Reference proteome</keyword>
<dbReference type="InterPro" id="IPR051261">
    <property type="entry name" value="NLR"/>
</dbReference>
<evidence type="ECO:0000256" key="1">
    <source>
        <dbReference type="ARBA" id="ARBA00022614"/>
    </source>
</evidence>
<dbReference type="InterPro" id="IPR032675">
    <property type="entry name" value="LRR_dom_sf"/>
</dbReference>
<dbReference type="SUPFAM" id="SSF52047">
    <property type="entry name" value="RNI-like"/>
    <property type="match status" value="1"/>
</dbReference>
<dbReference type="Gene3D" id="3.80.10.10">
    <property type="entry name" value="Ribonuclease Inhibitor"/>
    <property type="match status" value="1"/>
</dbReference>
<protein>
    <submittedName>
        <fullName evidence="3">Uncharacterized protein</fullName>
    </submittedName>
</protein>
<accession>A0AAW0P9F5</accession>
<dbReference type="SMART" id="SM00368">
    <property type="entry name" value="LRR_RI"/>
    <property type="match status" value="5"/>
</dbReference>
<dbReference type="Pfam" id="PF13516">
    <property type="entry name" value="LRR_6"/>
    <property type="match status" value="3"/>
</dbReference>